<sequence length="630" mass="68017">MEVLHPHGSDEEADAQSVKHLTRSHPGSKWPRCLAHQRTDGDFDAAWVWAGSNTSRVGCVCPQPAGERRPRHSLLVPTAVRGVDHLEDNEALTFTAQESPTGAWQELQHDPGPLQPPPTARMAPPCLHILCKRQGQGSTGLALPPSIPLPFPSLLKSCESSLQGCPSLAGHSGPASSTLNPQRPVTAKFSCISRTELRGCSWECSLAQPSWKTVWRFFQRLKIDLPYDPAIPLLSIYPEGTLLQKDTCTPMFIAALFTIATTWKQCCTPAQPGSFYVNRGWGWGKVGDRLQPVVLELVMRHGESREADEENDESSVVRRSPKPSVQGHKGRDAHGRRRVTVSTEQGERLLQRVSLAQFVGGGAGGRKGPLLQAADSAKGTTIPYEASPRLRPKVQAGSLLIHKWAVEQSDNCRLPHSSPLPAREAGLENTLPECLSDVTATVRARSQPGRAACTALRPRTLHLPTQSFPLGWPMGVSLLTHKTSSVKGSGLNPTAGQPLRQGQGHTCLQPVDSLLKVTGTCCPCWELITLPVMQPAVASGSQPAMLRRGWASNLPLQKGEAESGEDLGIGEGAETWARKCCRMSPHGCKDRQAGPDQHFPLQVGRRGRGPPGSAGFEAFASITAALLDSF</sequence>
<feature type="region of interest" description="Disordered" evidence="1">
    <location>
        <begin position="302"/>
        <end position="344"/>
    </location>
</feature>
<protein>
    <submittedName>
        <fullName evidence="2">LINE-1 retrotransposable element ORF2 protein</fullName>
    </submittedName>
</protein>
<feature type="region of interest" description="Disordered" evidence="1">
    <location>
        <begin position="1"/>
        <end position="28"/>
    </location>
</feature>
<dbReference type="AlphaFoldDB" id="A0A5N4CHE8"/>
<dbReference type="EMBL" id="JWIN03000024">
    <property type="protein sequence ID" value="KAB1258351.1"/>
    <property type="molecule type" value="Genomic_DNA"/>
</dbReference>
<proteinExistence type="predicted"/>
<dbReference type="Proteomes" id="UP000299084">
    <property type="component" value="Unassembled WGS sequence"/>
</dbReference>
<feature type="compositionally biased region" description="Basic and acidic residues" evidence="1">
    <location>
        <begin position="1"/>
        <end position="10"/>
    </location>
</feature>
<keyword evidence="3" id="KW-1185">Reference proteome</keyword>
<evidence type="ECO:0000313" key="3">
    <source>
        <dbReference type="Proteomes" id="UP000299084"/>
    </source>
</evidence>
<accession>A0A5N4CHE8</accession>
<evidence type="ECO:0000313" key="2">
    <source>
        <dbReference type="EMBL" id="KAB1258351.1"/>
    </source>
</evidence>
<comment type="caution">
    <text evidence="2">The sequence shown here is derived from an EMBL/GenBank/DDBJ whole genome shotgun (WGS) entry which is preliminary data.</text>
</comment>
<gene>
    <name evidence="2" type="ORF">Cadr_000028403</name>
</gene>
<organism evidence="2 3">
    <name type="scientific">Camelus dromedarius</name>
    <name type="common">Dromedary</name>
    <name type="synonym">Arabian camel</name>
    <dbReference type="NCBI Taxonomy" id="9838"/>
    <lineage>
        <taxon>Eukaryota</taxon>
        <taxon>Metazoa</taxon>
        <taxon>Chordata</taxon>
        <taxon>Craniata</taxon>
        <taxon>Vertebrata</taxon>
        <taxon>Euteleostomi</taxon>
        <taxon>Mammalia</taxon>
        <taxon>Eutheria</taxon>
        <taxon>Laurasiatheria</taxon>
        <taxon>Artiodactyla</taxon>
        <taxon>Tylopoda</taxon>
        <taxon>Camelidae</taxon>
        <taxon>Camelus</taxon>
    </lineage>
</organism>
<reference evidence="2 3" key="1">
    <citation type="journal article" date="2019" name="Mol. Ecol. Resour.">
        <title>Improving Illumina assemblies with Hi-C and long reads: an example with the North African dromedary.</title>
        <authorList>
            <person name="Elbers J.P."/>
            <person name="Rogers M.F."/>
            <person name="Perelman P.L."/>
            <person name="Proskuryakova A.A."/>
            <person name="Serdyukova N.A."/>
            <person name="Johnson W.E."/>
            <person name="Horin P."/>
            <person name="Corander J."/>
            <person name="Murphy D."/>
            <person name="Burger P.A."/>
        </authorList>
    </citation>
    <scope>NUCLEOTIDE SEQUENCE [LARGE SCALE GENOMIC DNA]</scope>
    <source>
        <strain evidence="2">Drom800</strain>
        <tissue evidence="2">Blood</tissue>
    </source>
</reference>
<name>A0A5N4CHE8_CAMDR</name>
<evidence type="ECO:0000256" key="1">
    <source>
        <dbReference type="SAM" id="MobiDB-lite"/>
    </source>
</evidence>